<keyword evidence="3" id="KW-1185">Reference proteome</keyword>
<dbReference type="PROSITE" id="PS51002">
    <property type="entry name" value="CYTB_NTER"/>
    <property type="match status" value="1"/>
</dbReference>
<dbReference type="SUPFAM" id="SSF81342">
    <property type="entry name" value="Transmembrane di-heme cytochromes"/>
    <property type="match status" value="1"/>
</dbReference>
<accession>A0AA38THH2</accession>
<name>A0AA38THH2_9ASTR</name>
<protein>
    <recommendedName>
        <fullName evidence="1">Cytochrome b/b6 N-terminal region profile domain-containing protein</fullName>
    </recommendedName>
</protein>
<dbReference type="Proteomes" id="UP001172457">
    <property type="component" value="Chromosome 4"/>
</dbReference>
<feature type="domain" description="Cytochrome b/b6 N-terminal region profile" evidence="1">
    <location>
        <begin position="1"/>
        <end position="67"/>
    </location>
</feature>
<evidence type="ECO:0000259" key="1">
    <source>
        <dbReference type="PROSITE" id="PS51002"/>
    </source>
</evidence>
<dbReference type="EMBL" id="JARYMX010000004">
    <property type="protein sequence ID" value="KAJ9551487.1"/>
    <property type="molecule type" value="Genomic_DNA"/>
</dbReference>
<dbReference type="Gene3D" id="1.20.810.10">
    <property type="entry name" value="Cytochrome Bc1 Complex, Chain C"/>
    <property type="match status" value="1"/>
</dbReference>
<dbReference type="AlphaFoldDB" id="A0AA38THH2"/>
<dbReference type="GO" id="GO:0022904">
    <property type="term" value="P:respiratory electron transport chain"/>
    <property type="evidence" value="ECO:0007669"/>
    <property type="project" value="InterPro"/>
</dbReference>
<gene>
    <name evidence="2" type="ORF">OSB04_015532</name>
</gene>
<dbReference type="PANTHER" id="PTHR19271">
    <property type="entry name" value="CYTOCHROME B"/>
    <property type="match status" value="1"/>
</dbReference>
<reference evidence="2" key="1">
    <citation type="submission" date="2023-03" db="EMBL/GenBank/DDBJ databases">
        <title>Chromosome-scale reference genome and RAD-based genetic map of yellow starthistle (Centaurea solstitialis) reveal putative structural variation and QTLs associated with invader traits.</title>
        <authorList>
            <person name="Reatini B."/>
            <person name="Cang F.A."/>
            <person name="Jiang Q."/>
            <person name="Mckibben M.T.W."/>
            <person name="Barker M.S."/>
            <person name="Rieseberg L.H."/>
            <person name="Dlugosch K.M."/>
        </authorList>
    </citation>
    <scope>NUCLEOTIDE SEQUENCE</scope>
    <source>
        <strain evidence="2">CAN-66</strain>
        <tissue evidence="2">Leaf</tissue>
    </source>
</reference>
<evidence type="ECO:0000313" key="3">
    <source>
        <dbReference type="Proteomes" id="UP001172457"/>
    </source>
</evidence>
<dbReference type="GO" id="GO:0016020">
    <property type="term" value="C:membrane"/>
    <property type="evidence" value="ECO:0007669"/>
    <property type="project" value="InterPro"/>
</dbReference>
<dbReference type="PANTHER" id="PTHR19271:SF16">
    <property type="entry name" value="CYTOCHROME B"/>
    <property type="match status" value="1"/>
</dbReference>
<proteinExistence type="predicted"/>
<sequence>MVLHIFRVYLIGGFKKPHELITWVTGVVLNVLTTSFDVSGYSLSWDQISLFGSEKFPAEQVTGHNAT</sequence>
<organism evidence="2 3">
    <name type="scientific">Centaurea solstitialis</name>
    <name type="common">yellow star-thistle</name>
    <dbReference type="NCBI Taxonomy" id="347529"/>
    <lineage>
        <taxon>Eukaryota</taxon>
        <taxon>Viridiplantae</taxon>
        <taxon>Streptophyta</taxon>
        <taxon>Embryophyta</taxon>
        <taxon>Tracheophyta</taxon>
        <taxon>Spermatophyta</taxon>
        <taxon>Magnoliopsida</taxon>
        <taxon>eudicotyledons</taxon>
        <taxon>Gunneridae</taxon>
        <taxon>Pentapetalae</taxon>
        <taxon>asterids</taxon>
        <taxon>campanulids</taxon>
        <taxon>Asterales</taxon>
        <taxon>Asteraceae</taxon>
        <taxon>Carduoideae</taxon>
        <taxon>Cardueae</taxon>
        <taxon>Centaureinae</taxon>
        <taxon>Centaurea</taxon>
    </lineage>
</organism>
<dbReference type="GO" id="GO:0009055">
    <property type="term" value="F:electron transfer activity"/>
    <property type="evidence" value="ECO:0007669"/>
    <property type="project" value="InterPro"/>
</dbReference>
<dbReference type="InterPro" id="IPR005797">
    <property type="entry name" value="Cyt_b/b6_N"/>
</dbReference>
<evidence type="ECO:0000313" key="2">
    <source>
        <dbReference type="EMBL" id="KAJ9551487.1"/>
    </source>
</evidence>
<dbReference type="GO" id="GO:0016491">
    <property type="term" value="F:oxidoreductase activity"/>
    <property type="evidence" value="ECO:0007669"/>
    <property type="project" value="InterPro"/>
</dbReference>
<dbReference type="Pfam" id="PF00033">
    <property type="entry name" value="Cytochrome_B"/>
    <property type="match status" value="1"/>
</dbReference>
<dbReference type="InterPro" id="IPR027387">
    <property type="entry name" value="Cytb/b6-like_sf"/>
</dbReference>
<comment type="caution">
    <text evidence="2">The sequence shown here is derived from an EMBL/GenBank/DDBJ whole genome shotgun (WGS) entry which is preliminary data.</text>
</comment>
<dbReference type="InterPro" id="IPR016174">
    <property type="entry name" value="Di-haem_cyt_TM"/>
</dbReference>